<reference evidence="3" key="1">
    <citation type="journal article" date="2019" name="Int. J. Syst. Evol. Microbiol.">
        <title>The Global Catalogue of Microorganisms (GCM) 10K type strain sequencing project: providing services to taxonomists for standard genome sequencing and annotation.</title>
        <authorList>
            <consortium name="The Broad Institute Genomics Platform"/>
            <consortium name="The Broad Institute Genome Sequencing Center for Infectious Disease"/>
            <person name="Wu L."/>
            <person name="Ma J."/>
        </authorList>
    </citation>
    <scope>NUCLEOTIDE SEQUENCE [LARGE SCALE GENOMIC DNA]</scope>
    <source>
        <strain evidence="3">CGMCC 1.13574</strain>
    </source>
</reference>
<dbReference type="RefSeq" id="WP_377003185.1">
    <property type="nucleotide sequence ID" value="NZ_JBHSGG010000004.1"/>
</dbReference>
<keyword evidence="3" id="KW-1185">Reference proteome</keyword>
<evidence type="ECO:0008006" key="4">
    <source>
        <dbReference type="Google" id="ProtNLM"/>
    </source>
</evidence>
<keyword evidence="1" id="KW-0732">Signal</keyword>
<evidence type="ECO:0000313" key="3">
    <source>
        <dbReference type="Proteomes" id="UP001595892"/>
    </source>
</evidence>
<comment type="caution">
    <text evidence="2">The sequence shown here is derived from an EMBL/GenBank/DDBJ whole genome shotgun (WGS) entry which is preliminary data.</text>
</comment>
<gene>
    <name evidence="2" type="ORF">ACFO3Q_03165</name>
</gene>
<sequence length="381" mass="42010">MRLVLLLALLAAVPSTHADDGDAVRVLPAPADCGPLAPRAREACLLQSRGVDAARSRTLARFNAGVDRYLADLEAALSSTGDARDRVLSARIAAWVARRAQSLDAGGFPDAMDFARSHERAAVLASAQRRGADDVLVQWMLATDAITLPYPDLRRDAIARLLELEPDNLAAHLLAVDVLVEGERLAPPPDEAGYDSHHYERLRAYLEAVERHPPPQRLARQSPNGPVEVDVLGAMLAVGLWTDDAAPVYQATSARCAPALDGTTQAPREACLRIADVLIERGDTLLARNLGLAIRQRLEADPERVEALRAQRRQLAWQSLRSAELMPTPEQDPARFRDWLRKVRAPDTDEVELIRATLRELGEPLDPPPYWRPQTQMQRRV</sequence>
<protein>
    <recommendedName>
        <fullName evidence="4">DUF4034 domain-containing protein</fullName>
    </recommendedName>
</protein>
<dbReference type="EMBL" id="JBHSGG010000004">
    <property type="protein sequence ID" value="MFC4727169.1"/>
    <property type="molecule type" value="Genomic_DNA"/>
</dbReference>
<feature type="signal peptide" evidence="1">
    <location>
        <begin position="1"/>
        <end position="18"/>
    </location>
</feature>
<proteinExistence type="predicted"/>
<name>A0ABV9NHZ5_9GAMM</name>
<evidence type="ECO:0000313" key="2">
    <source>
        <dbReference type="EMBL" id="MFC4727169.1"/>
    </source>
</evidence>
<dbReference type="Proteomes" id="UP001595892">
    <property type="component" value="Unassembled WGS sequence"/>
</dbReference>
<accession>A0ABV9NHZ5</accession>
<evidence type="ECO:0000256" key="1">
    <source>
        <dbReference type="SAM" id="SignalP"/>
    </source>
</evidence>
<feature type="chain" id="PRO_5045888691" description="DUF4034 domain-containing protein" evidence="1">
    <location>
        <begin position="19"/>
        <end position="381"/>
    </location>
</feature>
<organism evidence="2 3">
    <name type="scientific">Coralloluteibacterium thermophilum</name>
    <dbReference type="NCBI Taxonomy" id="2707049"/>
    <lineage>
        <taxon>Bacteria</taxon>
        <taxon>Pseudomonadati</taxon>
        <taxon>Pseudomonadota</taxon>
        <taxon>Gammaproteobacteria</taxon>
        <taxon>Lysobacterales</taxon>
        <taxon>Lysobacteraceae</taxon>
        <taxon>Coralloluteibacterium</taxon>
    </lineage>
</organism>